<protein>
    <submittedName>
        <fullName evidence="5">Glycosyltransferase involved in cell wall biosynthesis</fullName>
    </submittedName>
</protein>
<name>A0A7W5CFF9_9MICO</name>
<comment type="caution">
    <text evidence="5">The sequence shown here is derived from an EMBL/GenBank/DDBJ whole genome shotgun (WGS) entry which is preliminary data.</text>
</comment>
<dbReference type="RefSeq" id="WP_183418261.1">
    <property type="nucleotide sequence ID" value="NZ_JACHXY010000001.1"/>
</dbReference>
<dbReference type="GO" id="GO:0016757">
    <property type="term" value="F:glycosyltransferase activity"/>
    <property type="evidence" value="ECO:0007669"/>
    <property type="project" value="UniProtKB-KW"/>
</dbReference>
<dbReference type="InterPro" id="IPR028098">
    <property type="entry name" value="Glyco_trans_4-like_N"/>
</dbReference>
<reference evidence="5 6" key="1">
    <citation type="submission" date="2020-08" db="EMBL/GenBank/DDBJ databases">
        <title>Genomic Encyclopedia of Type Strains, Phase III (KMG-III): the genomes of soil and plant-associated and newly described type strains.</title>
        <authorList>
            <person name="Whitman W."/>
        </authorList>
    </citation>
    <scope>NUCLEOTIDE SEQUENCE [LARGE SCALE GENOMIC DNA]</scope>
    <source>
        <strain evidence="5 6">CECT 8356</strain>
    </source>
</reference>
<dbReference type="CDD" id="cd03809">
    <property type="entry name" value="GT4_MtfB-like"/>
    <property type="match status" value="1"/>
</dbReference>
<dbReference type="InterPro" id="IPR001296">
    <property type="entry name" value="Glyco_trans_1"/>
</dbReference>
<dbReference type="AlphaFoldDB" id="A0A7W5CFF9"/>
<evidence type="ECO:0000313" key="6">
    <source>
        <dbReference type="Proteomes" id="UP000543579"/>
    </source>
</evidence>
<dbReference type="GO" id="GO:0009103">
    <property type="term" value="P:lipopolysaccharide biosynthetic process"/>
    <property type="evidence" value="ECO:0007669"/>
    <property type="project" value="TreeGrafter"/>
</dbReference>
<dbReference type="EMBL" id="JACHXY010000001">
    <property type="protein sequence ID" value="MBB3156741.1"/>
    <property type="molecule type" value="Genomic_DNA"/>
</dbReference>
<dbReference type="Pfam" id="PF00534">
    <property type="entry name" value="Glycos_transf_1"/>
    <property type="match status" value="1"/>
</dbReference>
<accession>A0A7W5CFF9</accession>
<evidence type="ECO:0000313" key="5">
    <source>
        <dbReference type="EMBL" id="MBB3156741.1"/>
    </source>
</evidence>
<evidence type="ECO:0000256" key="1">
    <source>
        <dbReference type="ARBA" id="ARBA00022676"/>
    </source>
</evidence>
<dbReference type="PANTHER" id="PTHR46401:SF2">
    <property type="entry name" value="GLYCOSYLTRANSFERASE WBBK-RELATED"/>
    <property type="match status" value="1"/>
</dbReference>
<evidence type="ECO:0000259" key="3">
    <source>
        <dbReference type="Pfam" id="PF00534"/>
    </source>
</evidence>
<keyword evidence="2 5" id="KW-0808">Transferase</keyword>
<feature type="domain" description="Glycosyl transferase family 1" evidence="3">
    <location>
        <begin position="189"/>
        <end position="339"/>
    </location>
</feature>
<feature type="domain" description="Glycosyltransferase subfamily 4-like N-terminal" evidence="4">
    <location>
        <begin position="15"/>
        <end position="173"/>
    </location>
</feature>
<dbReference type="Pfam" id="PF13439">
    <property type="entry name" value="Glyco_transf_4"/>
    <property type="match status" value="1"/>
</dbReference>
<evidence type="ECO:0000259" key="4">
    <source>
        <dbReference type="Pfam" id="PF13439"/>
    </source>
</evidence>
<keyword evidence="1" id="KW-0328">Glycosyltransferase</keyword>
<proteinExistence type="predicted"/>
<gene>
    <name evidence="5" type="ORF">FHS07_000425</name>
</gene>
<dbReference type="Gene3D" id="3.40.50.2000">
    <property type="entry name" value="Glycogen Phosphorylase B"/>
    <property type="match status" value="2"/>
</dbReference>
<dbReference type="SUPFAM" id="SSF53756">
    <property type="entry name" value="UDP-Glycosyltransferase/glycogen phosphorylase"/>
    <property type="match status" value="1"/>
</dbReference>
<evidence type="ECO:0000256" key="2">
    <source>
        <dbReference type="ARBA" id="ARBA00022679"/>
    </source>
</evidence>
<organism evidence="5 6">
    <name type="scientific">Microbacterium proteolyticum</name>
    <dbReference type="NCBI Taxonomy" id="1572644"/>
    <lineage>
        <taxon>Bacteria</taxon>
        <taxon>Bacillati</taxon>
        <taxon>Actinomycetota</taxon>
        <taxon>Actinomycetes</taxon>
        <taxon>Micrococcales</taxon>
        <taxon>Microbacteriaceae</taxon>
        <taxon>Microbacterium</taxon>
    </lineage>
</organism>
<sequence>MRILVDLLGYTGGRGGTETYVRELLPRLASEMPDAEFVALTGSSGAEGVRRFFPGDVRTVRWVGDGRASWAAGEILAVGRAAKAVAADLVWSPANFGPLTAGAVPRVVSVHDVIYHEVRGEGLARLSRGVTAWLMARTARTARAVVTVSATAADAISRHLGVPRERITVVHNGGSEIVAVDDPWRLLAPLGIRSGRPLLLSTGNRMPHKNFVGLLNAIAEIPVSHRPLTVIAGGGADDPLRSDVARLRLGDDVVLPGWVDDDQLRALYQVASAYACPSLTEGFGLPVVDALGAGVPVVAHDTAVLREVGGDHARYADATVPGAFAAAITAVISLDDATRATRSELGRAWASRFTWTSAAIALSVVLRRAAAQGPTHG</sequence>
<dbReference type="PANTHER" id="PTHR46401">
    <property type="entry name" value="GLYCOSYLTRANSFERASE WBBK-RELATED"/>
    <property type="match status" value="1"/>
</dbReference>
<dbReference type="Proteomes" id="UP000543579">
    <property type="component" value="Unassembled WGS sequence"/>
</dbReference>